<evidence type="ECO:0000256" key="2">
    <source>
        <dbReference type="SAM" id="SignalP"/>
    </source>
</evidence>
<dbReference type="STRING" id="1449351.RISW2_03965"/>
<evidence type="ECO:0000313" key="4">
    <source>
        <dbReference type="Proteomes" id="UP000023430"/>
    </source>
</evidence>
<dbReference type="AlphaFoldDB" id="X7F9U8"/>
<keyword evidence="4" id="KW-1185">Reference proteome</keyword>
<protein>
    <submittedName>
        <fullName evidence="3">Uncharacterized protein</fullName>
    </submittedName>
</protein>
<dbReference type="EMBL" id="JAME01000014">
    <property type="protein sequence ID" value="ETX28874.1"/>
    <property type="molecule type" value="Genomic_DNA"/>
</dbReference>
<dbReference type="Proteomes" id="UP000023430">
    <property type="component" value="Unassembled WGS sequence"/>
</dbReference>
<name>X7F9U8_9RHOB</name>
<feature type="chain" id="PRO_5004978030" evidence="2">
    <location>
        <begin position="21"/>
        <end position="74"/>
    </location>
</feature>
<gene>
    <name evidence="3" type="ORF">RISW2_03965</name>
</gene>
<feature type="region of interest" description="Disordered" evidence="1">
    <location>
        <begin position="16"/>
        <end position="50"/>
    </location>
</feature>
<accession>X7F9U8</accession>
<keyword evidence="2" id="KW-0732">Signal</keyword>
<feature type="signal peptide" evidence="2">
    <location>
        <begin position="1"/>
        <end position="20"/>
    </location>
</feature>
<evidence type="ECO:0000313" key="3">
    <source>
        <dbReference type="EMBL" id="ETX28874.1"/>
    </source>
</evidence>
<dbReference type="RefSeq" id="WP_043770300.1">
    <property type="nucleotide sequence ID" value="NZ_JAME01000014.1"/>
</dbReference>
<sequence>MRRLLLVLLLLPGAGWTASAPTDDAPQDAAPEEGAPFVVTRPVPDSGLPEEVLERMRERLVDRASMPKQDAGSE</sequence>
<evidence type="ECO:0000256" key="1">
    <source>
        <dbReference type="SAM" id="MobiDB-lite"/>
    </source>
</evidence>
<feature type="compositionally biased region" description="Low complexity" evidence="1">
    <location>
        <begin position="18"/>
        <end position="36"/>
    </location>
</feature>
<comment type="caution">
    <text evidence="3">The sequence shown here is derived from an EMBL/GenBank/DDBJ whole genome shotgun (WGS) entry which is preliminary data.</text>
</comment>
<proteinExistence type="predicted"/>
<reference evidence="3 4" key="1">
    <citation type="submission" date="2014-01" db="EMBL/GenBank/DDBJ databases">
        <title>Roseivivax isoporae LMG 25204 Genome Sequencing.</title>
        <authorList>
            <person name="Lai Q."/>
            <person name="Li G."/>
            <person name="Shao Z."/>
        </authorList>
    </citation>
    <scope>NUCLEOTIDE SEQUENCE [LARGE SCALE GENOMIC DNA]</scope>
    <source>
        <strain evidence="3 4">LMG 25204</strain>
    </source>
</reference>
<organism evidence="3 4">
    <name type="scientific">Roseivivax isoporae LMG 25204</name>
    <dbReference type="NCBI Taxonomy" id="1449351"/>
    <lineage>
        <taxon>Bacteria</taxon>
        <taxon>Pseudomonadati</taxon>
        <taxon>Pseudomonadota</taxon>
        <taxon>Alphaproteobacteria</taxon>
        <taxon>Rhodobacterales</taxon>
        <taxon>Roseobacteraceae</taxon>
        <taxon>Roseivivax</taxon>
    </lineage>
</organism>